<dbReference type="RefSeq" id="WP_136350052.1">
    <property type="nucleotide sequence ID" value="NZ_SSOC01000009.1"/>
</dbReference>
<evidence type="ECO:0008006" key="3">
    <source>
        <dbReference type="Google" id="ProtNLM"/>
    </source>
</evidence>
<reference evidence="1 2" key="1">
    <citation type="submission" date="2019-04" db="EMBL/GenBank/DDBJ databases">
        <title>Azoarcus nasutitermitis sp. nov. isolated from termite nest.</title>
        <authorList>
            <person name="Lin S.-Y."/>
            <person name="Hameed A."/>
            <person name="Hsu Y.-H."/>
            <person name="Young C.-C."/>
        </authorList>
    </citation>
    <scope>NUCLEOTIDE SEQUENCE [LARGE SCALE GENOMIC DNA]</scope>
    <source>
        <strain evidence="1 2">CC-YHH838</strain>
    </source>
</reference>
<protein>
    <recommendedName>
        <fullName evidence="3">Major tail protein</fullName>
    </recommendedName>
</protein>
<accession>A0A4S4AP16</accession>
<organism evidence="1 2">
    <name type="scientific">Pseudothauera nasutitermitis</name>
    <dbReference type="NCBI Taxonomy" id="2565930"/>
    <lineage>
        <taxon>Bacteria</taxon>
        <taxon>Pseudomonadati</taxon>
        <taxon>Pseudomonadota</taxon>
        <taxon>Betaproteobacteria</taxon>
        <taxon>Rhodocyclales</taxon>
        <taxon>Zoogloeaceae</taxon>
        <taxon>Pseudothauera</taxon>
    </lineage>
</organism>
<dbReference type="Proteomes" id="UP000308430">
    <property type="component" value="Unassembled WGS sequence"/>
</dbReference>
<dbReference type="AlphaFoldDB" id="A0A4S4AP16"/>
<name>A0A4S4AP16_9RHOO</name>
<comment type="caution">
    <text evidence="1">The sequence shown here is derived from an EMBL/GenBank/DDBJ whole genome shotgun (WGS) entry which is preliminary data.</text>
</comment>
<gene>
    <name evidence="1" type="ORF">E6C76_20115</name>
</gene>
<sequence length="305" mass="32476">MPIVSRTRGFQGRARVSLTPLSGGRKFQLGNTTAITENVEVERTARQNFQESGGGELDVNETVTSITASLTVDDIKPETIAIGLRAEIQRLATAPITGEKHAAWAGERVSFKYIPDPDVAVTVAINGDEWAAEADVDVGQVVIASTQAYVATAAGTTDDTAPVWPTEGGTVTDGTVTWKHVGPASLPDTAFARTKQGVQFAADSALFVDAHVSLPIVVGYTINPQFFLQAFVNSGQEFLVEIDGENANDNGAPNIVRYFRAKPSPTSGFNRVSAEFATMELTLSLLEDPTRIGAGDSKYLEIAMV</sequence>
<evidence type="ECO:0000313" key="2">
    <source>
        <dbReference type="Proteomes" id="UP000308430"/>
    </source>
</evidence>
<keyword evidence="2" id="KW-1185">Reference proteome</keyword>
<proteinExistence type="predicted"/>
<dbReference type="EMBL" id="SSOC01000009">
    <property type="protein sequence ID" value="THF61391.1"/>
    <property type="molecule type" value="Genomic_DNA"/>
</dbReference>
<dbReference type="OrthoDB" id="9178610at2"/>
<evidence type="ECO:0000313" key="1">
    <source>
        <dbReference type="EMBL" id="THF61391.1"/>
    </source>
</evidence>